<evidence type="ECO:0000259" key="1">
    <source>
        <dbReference type="Pfam" id="PF13360"/>
    </source>
</evidence>
<dbReference type="InterPro" id="IPR018391">
    <property type="entry name" value="PQQ_b-propeller_rpt"/>
</dbReference>
<feature type="non-terminal residue" evidence="2">
    <location>
        <position position="1630"/>
    </location>
</feature>
<proteinExistence type="predicted"/>
<feature type="domain" description="Pyrrolo-quinoline quinone repeat" evidence="1">
    <location>
        <begin position="134"/>
        <end position="366"/>
    </location>
</feature>
<name>A0A0S7XII5_9BACT</name>
<dbReference type="InterPro" id="IPR011047">
    <property type="entry name" value="Quinoprotein_ADH-like_sf"/>
</dbReference>
<dbReference type="PANTHER" id="PTHR34512">
    <property type="entry name" value="CELL SURFACE PROTEIN"/>
    <property type="match status" value="1"/>
</dbReference>
<evidence type="ECO:0000313" key="2">
    <source>
        <dbReference type="EMBL" id="KPJ62290.1"/>
    </source>
</evidence>
<sequence length="1630" mass="180696">MVEVWADTDKATEIRITLLLWPYVGLIETSYTKPALLVGSTNGRFYALAQATGKLLWSYDTGAAVDSPAAVDENGSVYVGNSAGLLYAFSLAGRVEWVYGDDPTQEELDEPIAGIVGGPAISDDGPIYITTESGMLQAIDASDGGLLWTWPGELDEQVPLDFPILTSPAIGSAGTIYITRYDGRLYAIAPDGETLWWFEVPETDESGDPYSIQSSPTVLSYNVGTTEAPKIRDLILFGSHSGHMYAVYHDEVTDTEGTLLWEYPQGEEGLGAITSTAAIYADNSDPEDPKTYCWFGAANGHVYELDVKDGSQQREVVTTDDVPVRSSPCIDLRPADDAYEGLVYVGANDGRVYAWDVSGSQVWAPPFDPGIIVGWPHAGMSYPFVSSPCLGKDSDELLFIGGLDGIIYCLGPGGGGAPGLPPPQPLPELVPRLTINKQRDKRAAWYNFDENEPDIITYTLWINNRSEIDATITQLEDEIVDELLSQYVQLAHKDPADPDLGPDWEPTVWFEVENRWIWDIEQYPLEVDARETITVVLKIETNRELSRINPEFDVPIAIHDNPNLDPEHREGAWEPREDGDEFIFPRDNGRNKFDWGQHICLDVRGVGNAERLRNRATVYYTAREGGSEHKQDSNVALTSLGFMHRWLLMFRYNEALADETPAAYGTVGGAQAPTHYILIDSQQARGRRASGDATFQYWRDHTDENKRHVLLVKIYLRPQVSPGKAPIATIDAPPGEPLPIDVAKNRDRPWVPYNYSVRVLQAVALSLTDYGAPPPPPGQPMPPALDPRRNAKWSEGSWNLDKPVIVHNPLDVRDEIENSMWRVNIGGTDPNGDPIAFNPGSGTGNTRVVIKNRTRGRPFGDDDSGIRLGFAMAAPASSGRTTRTRRPDLRNVVRWTETDLLYNRGWLDFGAGYDWYRENTIGQDRVRVGPAPYFEIGPGETATMMMAVDIPKYLHAGRYLAPGGINNSGERSADQYRIYVDLNGNETWDPGEAFFQNESTNFERNPEDQALGNYEPLTPQLVVANQPLLRAEEDTVDLGKTPAGGAAPHEAFVTLRNPGNTLLSDPQYAMGSRIAADVWQPYLEPSWLVTDWNALNLTQPLSTAFIPVPTEHEVLSIDGYDRPVTSKTPVGASEPAGTRYRIFSETMQVPIAQPFGTYAGTILWWTAEGASDSATIKATVVENHLPEGLGIGQGSDIMPAAHADTAGIDLVWCSNTDGTNGWYVLYRDRYDFTTGQWAPGGRGLVSTGTAAYEDGATELRYRYPSLTMGSDGTVWLVWRGTAQRVMGTDNRVFLQRWNPGGSTVAFPSLDQPSSSWDEVVAPQAWIQDVYDGEGQLNKKGVLIWSEGAGTSWRLRCAYATADPSQQGSWSAARDLRTSSPVSPPALAYSRDPMVLSPAQTALLPAAEQRLIHVLFTGFFPYFGNSDICYARYDPLLLDDTFHNNGQQPFAPVLNETLSRDPSDSNLFYTRHKEWWIDWYAAPLYMEPEAPVLYVDGNAWTWNPDTQEKDYNREAGLVTWMINGYVIQYSPSLGQIRFLNGVPGTSLQLSYTPCLLRLTDSRSGDAGPVAVVESPRYWESGEPRPDLSTLRPRMWLFWRRRAAEGATVRLYYKALRYYIVQAVPDPLNPEG</sequence>
<evidence type="ECO:0000313" key="3">
    <source>
        <dbReference type="Proteomes" id="UP000052020"/>
    </source>
</evidence>
<protein>
    <recommendedName>
        <fullName evidence="1">Pyrrolo-quinoline quinone repeat domain-containing protein</fullName>
    </recommendedName>
</protein>
<dbReference type="InterPro" id="IPR015943">
    <property type="entry name" value="WD40/YVTN_repeat-like_dom_sf"/>
</dbReference>
<dbReference type="PANTHER" id="PTHR34512:SF30">
    <property type="entry name" value="OUTER MEMBRANE PROTEIN ASSEMBLY FACTOR BAMB"/>
    <property type="match status" value="1"/>
</dbReference>
<accession>A0A0S7XII5</accession>
<dbReference type="SUPFAM" id="SSF50998">
    <property type="entry name" value="Quinoprotein alcohol dehydrogenase-like"/>
    <property type="match status" value="1"/>
</dbReference>
<organism evidence="2 3">
    <name type="scientific">candidate division KD3-62 bacterium DG_56</name>
    <dbReference type="NCBI Taxonomy" id="1704032"/>
    <lineage>
        <taxon>Bacteria</taxon>
        <taxon>candidate division KD3-62</taxon>
    </lineage>
</organism>
<reference evidence="2 3" key="1">
    <citation type="journal article" date="2015" name="Microbiome">
        <title>Genomic resolution of linkages in carbon, nitrogen, and sulfur cycling among widespread estuary sediment bacteria.</title>
        <authorList>
            <person name="Baker B.J."/>
            <person name="Lazar C.S."/>
            <person name="Teske A.P."/>
            <person name="Dick G.J."/>
        </authorList>
    </citation>
    <scope>NUCLEOTIDE SEQUENCE [LARGE SCALE GENOMIC DNA]</scope>
    <source>
        <strain evidence="2">DG_56</strain>
    </source>
</reference>
<dbReference type="EMBL" id="LIZY01000123">
    <property type="protein sequence ID" value="KPJ62290.1"/>
    <property type="molecule type" value="Genomic_DNA"/>
</dbReference>
<comment type="caution">
    <text evidence="2">The sequence shown here is derived from an EMBL/GenBank/DDBJ whole genome shotgun (WGS) entry which is preliminary data.</text>
</comment>
<dbReference type="InterPro" id="IPR002372">
    <property type="entry name" value="PQQ_rpt_dom"/>
</dbReference>
<gene>
    <name evidence="2" type="ORF">AMK68_05110</name>
</gene>
<dbReference type="Pfam" id="PF13360">
    <property type="entry name" value="PQQ_2"/>
    <property type="match status" value="1"/>
</dbReference>
<dbReference type="Gene3D" id="2.130.10.10">
    <property type="entry name" value="YVTN repeat-like/Quinoprotein amine dehydrogenase"/>
    <property type="match status" value="2"/>
</dbReference>
<dbReference type="Proteomes" id="UP000052020">
    <property type="component" value="Unassembled WGS sequence"/>
</dbReference>
<dbReference type="SMART" id="SM00564">
    <property type="entry name" value="PQQ"/>
    <property type="match status" value="6"/>
</dbReference>